<comment type="caution">
    <text evidence="3">The sequence shown here is derived from an EMBL/GenBank/DDBJ whole genome shotgun (WGS) entry which is preliminary data.</text>
</comment>
<gene>
    <name evidence="3" type="ORF">SAMN06265361_10421</name>
</gene>
<evidence type="ECO:0000256" key="1">
    <source>
        <dbReference type="SAM" id="MobiDB-lite"/>
    </source>
</evidence>
<protein>
    <submittedName>
        <fullName evidence="3">WXG100 protein secretion system (Wss), protein YukC</fullName>
    </submittedName>
</protein>
<reference evidence="3" key="1">
    <citation type="submission" date="2017-05" db="EMBL/GenBank/DDBJ databases">
        <authorList>
            <person name="Varghese N."/>
            <person name="Submissions S."/>
        </authorList>
    </citation>
    <scope>NUCLEOTIDE SEQUENCE</scope>
    <source>
        <strain evidence="3">DSM 45262</strain>
    </source>
</reference>
<dbReference type="AlphaFoldDB" id="A0AA45WPJ9"/>
<dbReference type="InterPro" id="IPR018778">
    <property type="entry name" value="T7SS_EssB"/>
</dbReference>
<name>A0AA45WPJ9_9BACL</name>
<organism evidence="3 4">
    <name type="scientific">Laceyella tengchongensis</name>
    <dbReference type="NCBI Taxonomy" id="574699"/>
    <lineage>
        <taxon>Bacteria</taxon>
        <taxon>Bacillati</taxon>
        <taxon>Bacillota</taxon>
        <taxon>Bacilli</taxon>
        <taxon>Bacillales</taxon>
        <taxon>Thermoactinomycetaceae</taxon>
        <taxon>Laceyella</taxon>
    </lineage>
</organism>
<evidence type="ECO:0000313" key="3">
    <source>
        <dbReference type="EMBL" id="SMP22203.1"/>
    </source>
</evidence>
<dbReference type="RefSeq" id="WP_102993453.1">
    <property type="nucleotide sequence ID" value="NZ_FXTU01000004.1"/>
</dbReference>
<proteinExistence type="predicted"/>
<dbReference type="EMBL" id="FXTU01000004">
    <property type="protein sequence ID" value="SMP22203.1"/>
    <property type="molecule type" value="Genomic_DNA"/>
</dbReference>
<feature type="region of interest" description="Disordered" evidence="1">
    <location>
        <begin position="210"/>
        <end position="229"/>
    </location>
</feature>
<sequence>MKKIAMGSGTIVFDQDDVSYELPTSDCNVTYDELAQITHLPGIGFSFDSYFTEDHHKFVMRFFLEDGFFIYERVRSELNPSKQLRLAIANNLLFLGDYFSNNDHLVTLFHPLNFFVHESDGTVLVLYRGLKGQMPAPGYEEEPLVEQIKRMILLLFTSARYENLLLNGNSYANRCLINEYRDITKRILRAKTIKDLQSILADESEALEDLSSSQSEDASAKEESKPQSHLPQKKVLIGGGIAVFALAVFGVIYGISSSSGTASQLPPTFIEGLRYAALQDYAKATQQFQQTDMNDLSPEYRQTVVEYYVNIGEIDNAQKLNPDYLTQLAKSQPLLPGLQFEKAVMLKDYEKMTELKDQIYLNQRRYKIIIDAYLKQKKFKSAETIAKDSNHPQLIQYVKSQQGKK</sequence>
<feature type="transmembrane region" description="Helical" evidence="2">
    <location>
        <begin position="235"/>
        <end position="255"/>
    </location>
</feature>
<evidence type="ECO:0000313" key="4">
    <source>
        <dbReference type="Proteomes" id="UP001157946"/>
    </source>
</evidence>
<evidence type="ECO:0000256" key="2">
    <source>
        <dbReference type="SAM" id="Phobius"/>
    </source>
</evidence>
<keyword evidence="2" id="KW-1133">Transmembrane helix</keyword>
<keyword evidence="2" id="KW-0472">Membrane</keyword>
<accession>A0AA45WPJ9</accession>
<dbReference type="Proteomes" id="UP001157946">
    <property type="component" value="Unassembled WGS sequence"/>
</dbReference>
<keyword evidence="2" id="KW-0812">Transmembrane</keyword>
<dbReference type="Gene3D" id="1.10.510.10">
    <property type="entry name" value="Transferase(Phosphotransferase) domain 1"/>
    <property type="match status" value="1"/>
</dbReference>
<keyword evidence="4" id="KW-1185">Reference proteome</keyword>
<dbReference type="Pfam" id="PF10140">
    <property type="entry name" value="YukC"/>
    <property type="match status" value="1"/>
</dbReference>